<keyword evidence="3" id="KW-1185">Reference proteome</keyword>
<protein>
    <recommendedName>
        <fullName evidence="4">Reverse transcriptase domain-containing protein</fullName>
    </recommendedName>
</protein>
<evidence type="ECO:0000313" key="1">
    <source>
        <dbReference type="EMBL" id="KAK0147984.1"/>
    </source>
</evidence>
<dbReference type="Proteomes" id="UP001174136">
    <property type="component" value="Unassembled WGS sequence"/>
</dbReference>
<dbReference type="EMBL" id="JAOPHQ010000340">
    <property type="protein sequence ID" value="KAK0154799.1"/>
    <property type="molecule type" value="Genomic_DNA"/>
</dbReference>
<dbReference type="EMBL" id="JAOPHQ010002276">
    <property type="protein sequence ID" value="KAK0147984.1"/>
    <property type="molecule type" value="Genomic_DNA"/>
</dbReference>
<reference evidence="2" key="1">
    <citation type="journal article" date="2023" name="Front. Mar. Sci.">
        <title>A new Merluccius polli reference genome to investigate the effects of global change in West African waters.</title>
        <authorList>
            <person name="Mateo J.L."/>
            <person name="Blanco-Fernandez C."/>
            <person name="Garcia-Vazquez E."/>
            <person name="Machado-Schiaffino G."/>
        </authorList>
    </citation>
    <scope>NUCLEOTIDE SEQUENCE</scope>
    <source>
        <strain evidence="2">C29</strain>
        <tissue evidence="2">Fin</tissue>
    </source>
</reference>
<accession>A0AA47N9M6</accession>
<evidence type="ECO:0000313" key="3">
    <source>
        <dbReference type="Proteomes" id="UP001174136"/>
    </source>
</evidence>
<comment type="caution">
    <text evidence="2">The sequence shown here is derived from an EMBL/GenBank/DDBJ whole genome shotgun (WGS) entry which is preliminary data.</text>
</comment>
<evidence type="ECO:0000313" key="2">
    <source>
        <dbReference type="EMBL" id="KAK0154799.1"/>
    </source>
</evidence>
<sequence>MLFIDYSLAFNSIIPSKRVSKLVDLGLETYICSWIFDFLMGRPQIVRIGSHTFSSLILNKAHHRALLYSLFTYDKSKAPMSNLQFADDTTILGLIMDNDETVYREEVRTPTSRCQDNNLSLKLTVD</sequence>
<proteinExistence type="predicted"/>
<dbReference type="AlphaFoldDB" id="A0AA47N9M6"/>
<organism evidence="2 3">
    <name type="scientific">Merluccius polli</name>
    <name type="common">Benguela hake</name>
    <name type="synonym">Merluccius cadenati</name>
    <dbReference type="NCBI Taxonomy" id="89951"/>
    <lineage>
        <taxon>Eukaryota</taxon>
        <taxon>Metazoa</taxon>
        <taxon>Chordata</taxon>
        <taxon>Craniata</taxon>
        <taxon>Vertebrata</taxon>
        <taxon>Euteleostomi</taxon>
        <taxon>Actinopterygii</taxon>
        <taxon>Neopterygii</taxon>
        <taxon>Teleostei</taxon>
        <taxon>Neoteleostei</taxon>
        <taxon>Acanthomorphata</taxon>
        <taxon>Zeiogadaria</taxon>
        <taxon>Gadariae</taxon>
        <taxon>Gadiformes</taxon>
        <taxon>Gadoidei</taxon>
        <taxon>Merlucciidae</taxon>
        <taxon>Merluccius</taxon>
    </lineage>
</organism>
<evidence type="ECO:0008006" key="4">
    <source>
        <dbReference type="Google" id="ProtNLM"/>
    </source>
</evidence>
<gene>
    <name evidence="2" type="ORF">N1851_002885</name>
    <name evidence="1" type="ORF">N1851_012351</name>
</gene>
<name>A0AA47N9M6_MERPO</name>